<keyword evidence="3 10" id="KW-0812">Transmembrane</keyword>
<dbReference type="InterPro" id="IPR027417">
    <property type="entry name" value="P-loop_NTPase"/>
</dbReference>
<comment type="similarity">
    <text evidence="2">Belongs to the ABC transporter superfamily.</text>
</comment>
<feature type="domain" description="Peptidase C39" evidence="12">
    <location>
        <begin position="5"/>
        <end position="131"/>
    </location>
</feature>
<dbReference type="PANTHER" id="PTHR43394:SF1">
    <property type="entry name" value="ATP-BINDING CASSETTE SUB-FAMILY B MEMBER 10, MITOCHONDRIAL"/>
    <property type="match status" value="1"/>
</dbReference>
<dbReference type="EMBL" id="CP132191">
    <property type="protein sequence ID" value="WLP85732.1"/>
    <property type="molecule type" value="Genomic_DNA"/>
</dbReference>
<keyword evidence="14" id="KW-1185">Reference proteome</keyword>
<dbReference type="InterPro" id="IPR036640">
    <property type="entry name" value="ABC1_TM_sf"/>
</dbReference>
<dbReference type="GO" id="GO:0005524">
    <property type="term" value="F:ATP binding"/>
    <property type="evidence" value="ECO:0007669"/>
    <property type="project" value="UniProtKB-KW"/>
</dbReference>
<keyword evidence="9 10" id="KW-0472">Membrane</keyword>
<dbReference type="RefSeq" id="WP_305938158.1">
    <property type="nucleotide sequence ID" value="NZ_CP132191.1"/>
</dbReference>
<dbReference type="Proteomes" id="UP001237011">
    <property type="component" value="Chromosome"/>
</dbReference>
<evidence type="ECO:0000256" key="3">
    <source>
        <dbReference type="ARBA" id="ARBA00022692"/>
    </source>
</evidence>
<evidence type="ECO:0000259" key="12">
    <source>
        <dbReference type="PROSITE" id="PS50990"/>
    </source>
</evidence>
<evidence type="ECO:0000256" key="7">
    <source>
        <dbReference type="ARBA" id="ARBA00022840"/>
    </source>
</evidence>
<evidence type="ECO:0000256" key="2">
    <source>
        <dbReference type="ARBA" id="ARBA00005417"/>
    </source>
</evidence>
<evidence type="ECO:0000313" key="14">
    <source>
        <dbReference type="Proteomes" id="UP001237011"/>
    </source>
</evidence>
<dbReference type="InterPro" id="IPR011527">
    <property type="entry name" value="ABC1_TM_dom"/>
</dbReference>
<feature type="transmembrane region" description="Helical" evidence="10">
    <location>
        <begin position="293"/>
        <end position="312"/>
    </location>
</feature>
<dbReference type="Gene3D" id="3.40.50.300">
    <property type="entry name" value="P-loop containing nucleotide triphosphate hydrolases"/>
    <property type="match status" value="1"/>
</dbReference>
<feature type="transmembrane region" description="Helical" evidence="10">
    <location>
        <begin position="377"/>
        <end position="400"/>
    </location>
</feature>
<keyword evidence="8 10" id="KW-1133">Transmembrane helix</keyword>
<dbReference type="NCBIfam" id="NF045998">
    <property type="entry name" value="cleave_ABC_plasm"/>
    <property type="match status" value="1"/>
</dbReference>
<feature type="transmembrane region" description="Helical" evidence="10">
    <location>
        <begin position="189"/>
        <end position="210"/>
    </location>
</feature>
<dbReference type="InterPro" id="IPR003439">
    <property type="entry name" value="ABC_transporter-like_ATP-bd"/>
</dbReference>
<dbReference type="InterPro" id="IPR005074">
    <property type="entry name" value="Peptidase_C39"/>
</dbReference>
<evidence type="ECO:0000259" key="11">
    <source>
        <dbReference type="PROSITE" id="PS50929"/>
    </source>
</evidence>
<feature type="domain" description="ABC transmembrane type-1" evidence="11">
    <location>
        <begin position="157"/>
        <end position="438"/>
    </location>
</feature>
<keyword evidence="5" id="KW-0378">Hydrolase</keyword>
<evidence type="ECO:0000256" key="9">
    <source>
        <dbReference type="ARBA" id="ARBA00023136"/>
    </source>
</evidence>
<feature type="transmembrane region" description="Helical" evidence="10">
    <location>
        <begin position="263"/>
        <end position="287"/>
    </location>
</feature>
<dbReference type="SUPFAM" id="SSF90123">
    <property type="entry name" value="ABC transporter transmembrane region"/>
    <property type="match status" value="1"/>
</dbReference>
<sequence length="674" mass="78032">MKRKQFDIRDCSLYVLKWFYDKYHINAVDINELKLNAKYSENGIAIPDFEFLCLNYGIQIEVFNCQPQELYQLDKDIFPIGCIIKNNENTHMVVIKKITNNAVIIYDPARGNLKYSKKEFDEVFLSLLIKFSKKETNVFANKTKASNGLMHFDKFSLFYFIVLICETLILFSIPYFNKIILEKVIPNKLNIHLLYLGVIFVFLILLNFTLKSLSEKIISTIFIRRKENILFNFLKDLKIKNQKRINKLNVLEMKNRINAFDNIINFEITFLPEILSMLITFLLSFILLWKINLYLMIIVLVYSAITLIVSFINKSIYDKKLPILMQKGLVTDNSFENFFWNANNFTNIYLEEKLIKDLIHNYEDIHNEILNFKSKNIVISSFAQTLDIIAPLCVLIVGSYQVWNNSLSTINLIFFLTGASLFTKPIKNIIPLLSSLHEYQKSKTLLKIFNLDSEEILWSQQISCKIQNIKINTLSYSYTASKLNKALNVPRITIANKVHLTGSNGCGKSTLGGILAGYLQADSGEILINDKKIDPFLDKTYKQKVAYIGKSNQLNISVLDFLCISNIEQFYDFINTLELNECLKHLNISLSSNLFLSNLSSGQRQFISLLSLFLVEYDVIILDEAFENLDLYTFNILKNKLQMVLKNSIVVEISHNNKYVFEKSEVINLETISA</sequence>
<dbReference type="InterPro" id="IPR039421">
    <property type="entry name" value="Type_1_exporter"/>
</dbReference>
<gene>
    <name evidence="13" type="ORF">Q8852_01075</name>
</gene>
<reference evidence="13" key="1">
    <citation type="submission" date="2023-08" db="EMBL/GenBank/DDBJ databases">
        <title>Complete genome sequence of Mycoplasma seminis 2200.</title>
        <authorList>
            <person name="Spergser J."/>
        </authorList>
    </citation>
    <scope>NUCLEOTIDE SEQUENCE [LARGE SCALE GENOMIC DNA]</scope>
    <source>
        <strain evidence="13">2200</strain>
    </source>
</reference>
<accession>A0ABY9HAV8</accession>
<dbReference type="PANTHER" id="PTHR43394">
    <property type="entry name" value="ATP-DEPENDENT PERMEASE MDL1, MITOCHONDRIAL"/>
    <property type="match status" value="1"/>
</dbReference>
<evidence type="ECO:0000256" key="6">
    <source>
        <dbReference type="ARBA" id="ARBA00022807"/>
    </source>
</evidence>
<keyword evidence="6" id="KW-0645">Protease</keyword>
<dbReference type="SUPFAM" id="SSF52540">
    <property type="entry name" value="P-loop containing nucleoside triphosphate hydrolases"/>
    <property type="match status" value="1"/>
</dbReference>
<keyword evidence="7 13" id="KW-0067">ATP-binding</keyword>
<evidence type="ECO:0000256" key="8">
    <source>
        <dbReference type="ARBA" id="ARBA00022989"/>
    </source>
</evidence>
<keyword evidence="6" id="KW-0788">Thiol protease</keyword>
<dbReference type="InterPro" id="IPR003593">
    <property type="entry name" value="AAA+_ATPase"/>
</dbReference>
<proteinExistence type="inferred from homology"/>
<evidence type="ECO:0000256" key="10">
    <source>
        <dbReference type="SAM" id="Phobius"/>
    </source>
</evidence>
<dbReference type="SMART" id="SM00382">
    <property type="entry name" value="AAA"/>
    <property type="match status" value="1"/>
</dbReference>
<dbReference type="PROSITE" id="PS50929">
    <property type="entry name" value="ABC_TM1F"/>
    <property type="match status" value="1"/>
</dbReference>
<keyword evidence="4" id="KW-0547">Nucleotide-binding</keyword>
<dbReference type="Gene3D" id="1.20.1560.10">
    <property type="entry name" value="ABC transporter type 1, transmembrane domain"/>
    <property type="match status" value="1"/>
</dbReference>
<dbReference type="Pfam" id="PF03412">
    <property type="entry name" value="Peptidase_C39"/>
    <property type="match status" value="1"/>
</dbReference>
<organism evidence="13 14">
    <name type="scientific">Mycoplasma seminis</name>
    <dbReference type="NCBI Taxonomy" id="512749"/>
    <lineage>
        <taxon>Bacteria</taxon>
        <taxon>Bacillati</taxon>
        <taxon>Mycoplasmatota</taxon>
        <taxon>Mollicutes</taxon>
        <taxon>Mycoplasmataceae</taxon>
        <taxon>Mycoplasma</taxon>
    </lineage>
</organism>
<name>A0ABY9HAV8_9MOLU</name>
<dbReference type="PROSITE" id="PS50990">
    <property type="entry name" value="PEPTIDASE_C39"/>
    <property type="match status" value="1"/>
</dbReference>
<dbReference type="Pfam" id="PF00005">
    <property type="entry name" value="ABC_tran"/>
    <property type="match status" value="1"/>
</dbReference>
<evidence type="ECO:0000256" key="4">
    <source>
        <dbReference type="ARBA" id="ARBA00022741"/>
    </source>
</evidence>
<evidence type="ECO:0000313" key="13">
    <source>
        <dbReference type="EMBL" id="WLP85732.1"/>
    </source>
</evidence>
<evidence type="ECO:0000256" key="1">
    <source>
        <dbReference type="ARBA" id="ARBA00004651"/>
    </source>
</evidence>
<dbReference type="Gene3D" id="3.90.70.10">
    <property type="entry name" value="Cysteine proteinases"/>
    <property type="match status" value="1"/>
</dbReference>
<comment type="subcellular location">
    <subcellularLocation>
        <location evidence="1">Cell membrane</location>
        <topology evidence="1">Multi-pass membrane protein</topology>
    </subcellularLocation>
</comment>
<feature type="transmembrane region" description="Helical" evidence="10">
    <location>
        <begin position="157"/>
        <end position="177"/>
    </location>
</feature>
<evidence type="ECO:0000256" key="5">
    <source>
        <dbReference type="ARBA" id="ARBA00022801"/>
    </source>
</evidence>
<protein>
    <submittedName>
        <fullName evidence="13">ATP-binding cassette domain-containing protein</fullName>
    </submittedName>
</protein>